<comment type="caution">
    <text evidence="1">The sequence shown here is derived from an EMBL/GenBank/DDBJ whole genome shotgun (WGS) entry which is preliminary data.</text>
</comment>
<sequence>MSTDLSLLGSRLAKITGRSDRGSLVSWLAKITSCSNHGSLGSRLARIMARLDHVRGIGTTRSSIVYPETIFHAIPSKGGGSTVSEMRAGESVYHHKELCPPPGRQVRAIKARPLLTSHREAPPVN</sequence>
<protein>
    <submittedName>
        <fullName evidence="1">Uncharacterized protein</fullName>
    </submittedName>
</protein>
<dbReference type="Proteomes" id="UP001283361">
    <property type="component" value="Unassembled WGS sequence"/>
</dbReference>
<evidence type="ECO:0000313" key="1">
    <source>
        <dbReference type="EMBL" id="KAK3757685.1"/>
    </source>
</evidence>
<organism evidence="1 2">
    <name type="scientific">Elysia crispata</name>
    <name type="common">lettuce slug</name>
    <dbReference type="NCBI Taxonomy" id="231223"/>
    <lineage>
        <taxon>Eukaryota</taxon>
        <taxon>Metazoa</taxon>
        <taxon>Spiralia</taxon>
        <taxon>Lophotrochozoa</taxon>
        <taxon>Mollusca</taxon>
        <taxon>Gastropoda</taxon>
        <taxon>Heterobranchia</taxon>
        <taxon>Euthyneura</taxon>
        <taxon>Panpulmonata</taxon>
        <taxon>Sacoglossa</taxon>
        <taxon>Placobranchoidea</taxon>
        <taxon>Plakobranchidae</taxon>
        <taxon>Elysia</taxon>
    </lineage>
</organism>
<keyword evidence="2" id="KW-1185">Reference proteome</keyword>
<name>A0AAE0YV93_9GAST</name>
<proteinExistence type="predicted"/>
<dbReference type="EMBL" id="JAWDGP010005352">
    <property type="protein sequence ID" value="KAK3757685.1"/>
    <property type="molecule type" value="Genomic_DNA"/>
</dbReference>
<evidence type="ECO:0000313" key="2">
    <source>
        <dbReference type="Proteomes" id="UP001283361"/>
    </source>
</evidence>
<reference evidence="1" key="1">
    <citation type="journal article" date="2023" name="G3 (Bethesda)">
        <title>A reference genome for the long-term kleptoplast-retaining sea slug Elysia crispata morphotype clarki.</title>
        <authorList>
            <person name="Eastman K.E."/>
            <person name="Pendleton A.L."/>
            <person name="Shaikh M.A."/>
            <person name="Suttiyut T."/>
            <person name="Ogas R."/>
            <person name="Tomko P."/>
            <person name="Gavelis G."/>
            <person name="Widhalm J.R."/>
            <person name="Wisecaver J.H."/>
        </authorList>
    </citation>
    <scope>NUCLEOTIDE SEQUENCE</scope>
    <source>
        <strain evidence="1">ECLA1</strain>
    </source>
</reference>
<accession>A0AAE0YV93</accession>
<dbReference type="AlphaFoldDB" id="A0AAE0YV93"/>
<gene>
    <name evidence="1" type="ORF">RRG08_000194</name>
</gene>